<reference evidence="2" key="1">
    <citation type="journal article" date="2022" name="Front. Microbiol.">
        <title>Genome-based taxonomic rearrangement of Oceanobacter-related bacteria including the description of Thalassolituus hydrocarbonoclasticus sp. nov. and Thalassolituus pacificus sp. nov. and emended description of the genus Thalassolituus.</title>
        <authorList>
            <person name="Dong C."/>
            <person name="Wei L."/>
            <person name="Wang J."/>
            <person name="Lai Q."/>
            <person name="Huang Z."/>
            <person name="Shao Z."/>
        </authorList>
    </citation>
    <scope>NUCLEOTIDE SEQUENCE</scope>
    <source>
        <strain evidence="2">59MF3M-4</strain>
    </source>
</reference>
<accession>A0A9X2WCF3</accession>
<keyword evidence="1" id="KW-0802">TPR repeat</keyword>
<dbReference type="PROSITE" id="PS51257">
    <property type="entry name" value="PROKAR_LIPOPROTEIN"/>
    <property type="match status" value="1"/>
</dbReference>
<dbReference type="PROSITE" id="PS50005">
    <property type="entry name" value="TPR"/>
    <property type="match status" value="1"/>
</dbReference>
<keyword evidence="3" id="KW-1185">Reference proteome</keyword>
<organism evidence="2 3">
    <name type="scientific">Thalassolituus pacificus</name>
    <dbReference type="NCBI Taxonomy" id="2975440"/>
    <lineage>
        <taxon>Bacteria</taxon>
        <taxon>Pseudomonadati</taxon>
        <taxon>Pseudomonadota</taxon>
        <taxon>Gammaproteobacteria</taxon>
        <taxon>Oceanospirillales</taxon>
        <taxon>Oceanospirillaceae</taxon>
        <taxon>Thalassolituus</taxon>
    </lineage>
</organism>
<comment type="caution">
    <text evidence="2">The sequence shown here is derived from an EMBL/GenBank/DDBJ whole genome shotgun (WGS) entry which is preliminary data.</text>
</comment>
<dbReference type="Proteomes" id="UP001147830">
    <property type="component" value="Unassembled WGS sequence"/>
</dbReference>
<sequence length="945" mass="107434">MKHLNHIGLLMGLPILLSGCSLFGGNDTIGSLKSQETEESNLDFSDMNHHQVREEYQELLELVDDKFLKEQIERRIAGVSMAEGDHLQTSPENKPSKGYYRDAINSYIDILEKYPNSPDNAEVLYQLSKAYEMEGEPKNAEAMLKRLVALHPDYSGIAEAHFRLGDINFNNENYKQAEFHYRTVTTANAPTLQLNAHYMLGWALYKRGLFDDALESFAYVLSVVLDEQSSQTLSNAEKPLVDDSLHSISLTLVNLGGAEKISDVKGLRNKAYIWQVYENLGAYYLEKNRYADSAATYQHFITHYPLDTRTPGMHSKLIAAYIKGAFAKDVLLAKQSYVAQYGMQSAYWAQASETLRNDISANLKPYLTEMAAHFHAQAQAQAKLAGEKEAAKIKGADELNEKSAASYASATQYYGEYLSSFPQSSDLAKQRFLKAEAHFEARQYDQAAADYEIVSYQYQDKEFGNRSGYAAILAYQQRIAELEQNPKEKSHAQENAVASMLRFTERYDTDKRSPAVLTNAAEYLFSLNRYPQAIDVASKLISGNKALDKNLKQTAYGIIAHSYYQQKNYLEAEQNYDNQRQLLGKQHPQYVAVSERMATAVYKKAEGMMAAGQKLAAAEQQLRIKTIAPDSKVRVIAQYDAAVTLLAEKQWQSAISELKELRALYPQHELAAEFPRKLAYGYEQDGQMLPAAKTYDYLYANDKSAEVKRDALFAAAGLYEKLGQLDTALEYYKTWARNYEQPFDNRMESRYHIALIYGQKNDERRKLYWLRRIVQGDASAGESRTDRSQWLAAWANNEYGDYFAGEFNKRRLAANLERNLPLKNQSLQDAVSRYQQAAEYGLLEFTTQGSFKIARLYQQMANELQTLPIPDGMSEQDADMFRSLINQQAAPMLELALSVYTSNVEQGWKGHFNQWIDDSFKALALLSPARFNKSEEQKRYGDEIR</sequence>
<dbReference type="EMBL" id="JAOANI010000007">
    <property type="protein sequence ID" value="MCT7357780.1"/>
    <property type="molecule type" value="Genomic_DNA"/>
</dbReference>
<proteinExistence type="predicted"/>
<evidence type="ECO:0000313" key="3">
    <source>
        <dbReference type="Proteomes" id="UP001147830"/>
    </source>
</evidence>
<dbReference type="InterPro" id="IPR019734">
    <property type="entry name" value="TPR_rpt"/>
</dbReference>
<reference evidence="2" key="2">
    <citation type="submission" date="2022-08" db="EMBL/GenBank/DDBJ databases">
        <authorList>
            <person name="Dong C."/>
        </authorList>
    </citation>
    <scope>NUCLEOTIDE SEQUENCE</scope>
    <source>
        <strain evidence="2">59MF3M-4</strain>
    </source>
</reference>
<dbReference type="RefSeq" id="WP_260974710.1">
    <property type="nucleotide sequence ID" value="NZ_JAOANI010000007.1"/>
</dbReference>
<protein>
    <submittedName>
        <fullName evidence="2">Tetratricopeptide repeat protein</fullName>
    </submittedName>
</protein>
<feature type="repeat" description="TPR" evidence="1">
    <location>
        <begin position="121"/>
        <end position="154"/>
    </location>
</feature>
<gene>
    <name evidence="2" type="ORF">NYR02_01935</name>
</gene>
<dbReference type="SMART" id="SM00028">
    <property type="entry name" value="TPR"/>
    <property type="match status" value="9"/>
</dbReference>
<dbReference type="SUPFAM" id="SSF48452">
    <property type="entry name" value="TPR-like"/>
    <property type="match status" value="3"/>
</dbReference>
<dbReference type="AlphaFoldDB" id="A0A9X2WCF3"/>
<dbReference type="Gene3D" id="1.25.40.10">
    <property type="entry name" value="Tetratricopeptide repeat domain"/>
    <property type="match status" value="4"/>
</dbReference>
<dbReference type="InterPro" id="IPR011990">
    <property type="entry name" value="TPR-like_helical_dom_sf"/>
</dbReference>
<name>A0A9X2WCF3_9GAMM</name>
<dbReference type="Pfam" id="PF13432">
    <property type="entry name" value="TPR_16"/>
    <property type="match status" value="2"/>
</dbReference>
<evidence type="ECO:0000256" key="1">
    <source>
        <dbReference type="PROSITE-ProRule" id="PRU00339"/>
    </source>
</evidence>
<evidence type="ECO:0000313" key="2">
    <source>
        <dbReference type="EMBL" id="MCT7357780.1"/>
    </source>
</evidence>